<protein>
    <submittedName>
        <fullName evidence="2">Uncharacterized protein</fullName>
    </submittedName>
</protein>
<evidence type="ECO:0000313" key="2">
    <source>
        <dbReference type="EMBL" id="JAQ14142.1"/>
    </source>
</evidence>
<feature type="compositionally biased region" description="Polar residues" evidence="1">
    <location>
        <begin position="148"/>
        <end position="183"/>
    </location>
</feature>
<evidence type="ECO:0000256" key="1">
    <source>
        <dbReference type="SAM" id="MobiDB-lite"/>
    </source>
</evidence>
<feature type="compositionally biased region" description="Pro residues" evidence="1">
    <location>
        <begin position="1"/>
        <end position="14"/>
    </location>
</feature>
<organism evidence="2">
    <name type="scientific">Lygus hesperus</name>
    <name type="common">Western plant bug</name>
    <dbReference type="NCBI Taxonomy" id="30085"/>
    <lineage>
        <taxon>Eukaryota</taxon>
        <taxon>Metazoa</taxon>
        <taxon>Ecdysozoa</taxon>
        <taxon>Arthropoda</taxon>
        <taxon>Hexapoda</taxon>
        <taxon>Insecta</taxon>
        <taxon>Pterygota</taxon>
        <taxon>Neoptera</taxon>
        <taxon>Paraneoptera</taxon>
        <taxon>Hemiptera</taxon>
        <taxon>Heteroptera</taxon>
        <taxon>Panheteroptera</taxon>
        <taxon>Cimicomorpha</taxon>
        <taxon>Miridae</taxon>
        <taxon>Mirini</taxon>
        <taxon>Lygus</taxon>
    </lineage>
</organism>
<accession>A0A146M555</accession>
<feature type="compositionally biased region" description="Polar residues" evidence="1">
    <location>
        <begin position="17"/>
        <end position="52"/>
    </location>
</feature>
<dbReference type="EMBL" id="GDHC01004487">
    <property type="protein sequence ID" value="JAQ14142.1"/>
    <property type="molecule type" value="Transcribed_RNA"/>
</dbReference>
<reference evidence="2" key="1">
    <citation type="journal article" date="2016" name="Gigascience">
        <title>De novo construction of an expanded transcriptome assembly for the western tarnished plant bug, Lygus hesperus.</title>
        <authorList>
            <person name="Tassone E.E."/>
            <person name="Geib S.M."/>
            <person name="Hall B."/>
            <person name="Fabrick J.A."/>
            <person name="Brent C.S."/>
            <person name="Hull J.J."/>
        </authorList>
    </citation>
    <scope>NUCLEOTIDE SEQUENCE</scope>
</reference>
<feature type="region of interest" description="Disordered" evidence="1">
    <location>
        <begin position="1"/>
        <end position="52"/>
    </location>
</feature>
<feature type="region of interest" description="Disordered" evidence="1">
    <location>
        <begin position="130"/>
        <end position="228"/>
    </location>
</feature>
<sequence length="228" mass="23192">MGATPPPPPPPPTQQPSNTGGSTPTASSQENLPTSSSNQHGTAHQNTLRSNVQIAVPVRGTEAPCGTIHTAATTAGAGETVNGADNEGLESTTAAHTVETEGNLGTVPEDRSDEDVIMIGIATQVISVDSDGNTTTHQQTTHVEDASRNTSTDGTTIDDNTVGNETTIHNEPSNSRESVNSARGEQAGRGVGAGVESCGNHATSSSSSSSSCCSNSSYYINTSNRNST</sequence>
<feature type="compositionally biased region" description="Polar residues" evidence="1">
    <location>
        <begin position="130"/>
        <end position="141"/>
    </location>
</feature>
<gene>
    <name evidence="2" type="ORF">g.15951</name>
</gene>
<proteinExistence type="predicted"/>
<feature type="compositionally biased region" description="Low complexity" evidence="1">
    <location>
        <begin position="203"/>
        <end position="228"/>
    </location>
</feature>
<name>A0A146M555_LYGHE</name>
<dbReference type="AlphaFoldDB" id="A0A146M555"/>